<comment type="similarity">
    <text evidence="2">Belongs to the SNF7 family.</text>
</comment>
<evidence type="ECO:0000256" key="5">
    <source>
        <dbReference type="SAM" id="MobiDB-lite"/>
    </source>
</evidence>
<dbReference type="Gene3D" id="1.10.287.1060">
    <property type="entry name" value="ESAT-6-like"/>
    <property type="match status" value="1"/>
</dbReference>
<proteinExistence type="inferred from homology"/>
<dbReference type="GO" id="GO:0005771">
    <property type="term" value="C:multivesicular body"/>
    <property type="evidence" value="ECO:0007669"/>
    <property type="project" value="TreeGrafter"/>
</dbReference>
<dbReference type="Pfam" id="PF03357">
    <property type="entry name" value="Snf7"/>
    <property type="match status" value="1"/>
</dbReference>
<keyword evidence="4" id="KW-0175">Coiled coil</keyword>
<feature type="coiled-coil region" evidence="4">
    <location>
        <begin position="12"/>
        <end position="39"/>
    </location>
</feature>
<dbReference type="PANTHER" id="PTHR22761:SF10">
    <property type="entry name" value="GH13992P"/>
    <property type="match status" value="1"/>
</dbReference>
<dbReference type="GO" id="GO:0032511">
    <property type="term" value="P:late endosome to vacuole transport via multivesicular body sorting pathway"/>
    <property type="evidence" value="ECO:0007669"/>
    <property type="project" value="TreeGrafter"/>
</dbReference>
<reference evidence="6" key="1">
    <citation type="submission" date="2021-01" db="EMBL/GenBank/DDBJ databases">
        <authorList>
            <person name="Corre E."/>
            <person name="Pelletier E."/>
            <person name="Niang G."/>
            <person name="Scheremetjew M."/>
            <person name="Finn R."/>
            <person name="Kale V."/>
            <person name="Holt S."/>
            <person name="Cochrane G."/>
            <person name="Meng A."/>
            <person name="Brown T."/>
            <person name="Cohen L."/>
        </authorList>
    </citation>
    <scope>NUCLEOTIDE SEQUENCE</scope>
    <source>
        <strain evidence="6">DIVA3 518/3/11/1/6</strain>
    </source>
</reference>
<dbReference type="GO" id="GO:0006900">
    <property type="term" value="P:vesicle budding from membrane"/>
    <property type="evidence" value="ECO:0007669"/>
    <property type="project" value="TreeGrafter"/>
</dbReference>
<dbReference type="PANTHER" id="PTHR22761">
    <property type="entry name" value="CHARGED MULTIVESICULAR BODY PROTEIN"/>
    <property type="match status" value="1"/>
</dbReference>
<sequence>MPLKLFGKAQKAPSAQDSIRKLQETLEMLEKREDYLQKKVNKELEIAKKNAVSNKRTAMMALKRKKTYEGQIDKLSGARLTIEQQLMTIEGAHVSLEAMNAMRMGARTMKTIHNHMTVDQVDDTMDEIREQMEVAAEINDAISQPLGGELYDESELEDQLAELEEEVLKENRQEVPVNKAAEPKDVLPDFPDVPNNKLSEEEQELAALQAEMGMTF</sequence>
<evidence type="ECO:0000256" key="4">
    <source>
        <dbReference type="SAM" id="Coils"/>
    </source>
</evidence>
<gene>
    <name evidence="6" type="ORF">VSP0166_LOCUS5534</name>
</gene>
<evidence type="ECO:0000256" key="3">
    <source>
        <dbReference type="ARBA" id="ARBA00022753"/>
    </source>
</evidence>
<accession>A0A7S4HX06</accession>
<name>A0A7S4HX06_9EUKA</name>
<evidence type="ECO:0000313" key="6">
    <source>
        <dbReference type="EMBL" id="CAE2211869.1"/>
    </source>
</evidence>
<protein>
    <submittedName>
        <fullName evidence="6">Uncharacterized protein</fullName>
    </submittedName>
</protein>
<evidence type="ECO:0000256" key="2">
    <source>
        <dbReference type="ARBA" id="ARBA00006190"/>
    </source>
</evidence>
<evidence type="ECO:0000256" key="1">
    <source>
        <dbReference type="ARBA" id="ARBA00004177"/>
    </source>
</evidence>
<organism evidence="6">
    <name type="scientific">Vannella robusta</name>
    <dbReference type="NCBI Taxonomy" id="1487602"/>
    <lineage>
        <taxon>Eukaryota</taxon>
        <taxon>Amoebozoa</taxon>
        <taxon>Discosea</taxon>
        <taxon>Flabellinia</taxon>
        <taxon>Vannellidae</taxon>
        <taxon>Vannella</taxon>
    </lineage>
</organism>
<feature type="region of interest" description="Disordered" evidence="5">
    <location>
        <begin position="175"/>
        <end position="196"/>
    </location>
</feature>
<dbReference type="GO" id="GO:0009898">
    <property type="term" value="C:cytoplasmic side of plasma membrane"/>
    <property type="evidence" value="ECO:0007669"/>
    <property type="project" value="TreeGrafter"/>
</dbReference>
<dbReference type="AlphaFoldDB" id="A0A7S4HX06"/>
<dbReference type="EMBL" id="HBKP01007694">
    <property type="protein sequence ID" value="CAE2211869.1"/>
    <property type="molecule type" value="Transcribed_RNA"/>
</dbReference>
<dbReference type="InterPro" id="IPR005024">
    <property type="entry name" value="Snf7_fam"/>
</dbReference>
<dbReference type="GO" id="GO:0000815">
    <property type="term" value="C:ESCRT III complex"/>
    <property type="evidence" value="ECO:0007669"/>
    <property type="project" value="TreeGrafter"/>
</dbReference>
<keyword evidence="3" id="KW-0967">Endosome</keyword>
<comment type="subcellular location">
    <subcellularLocation>
        <location evidence="1">Endosome</location>
    </subcellularLocation>
</comment>
<dbReference type="Gene3D" id="6.10.250.1710">
    <property type="match status" value="1"/>
</dbReference>